<name>A0AAF3EW04_9BILA</name>
<feature type="transmembrane region" description="Helical" evidence="6">
    <location>
        <begin position="72"/>
        <end position="91"/>
    </location>
</feature>
<evidence type="ECO:0000256" key="3">
    <source>
        <dbReference type="ARBA" id="ARBA00022692"/>
    </source>
</evidence>
<dbReference type="Pfam" id="PF03125">
    <property type="entry name" value="Sre"/>
    <property type="match status" value="1"/>
</dbReference>
<dbReference type="AlphaFoldDB" id="A0AAF3EW04"/>
<organism evidence="7 8">
    <name type="scientific">Mesorhabditis belari</name>
    <dbReference type="NCBI Taxonomy" id="2138241"/>
    <lineage>
        <taxon>Eukaryota</taxon>
        <taxon>Metazoa</taxon>
        <taxon>Ecdysozoa</taxon>
        <taxon>Nematoda</taxon>
        <taxon>Chromadorea</taxon>
        <taxon>Rhabditida</taxon>
        <taxon>Rhabditina</taxon>
        <taxon>Rhabditomorpha</taxon>
        <taxon>Rhabditoidea</taxon>
        <taxon>Rhabditidae</taxon>
        <taxon>Mesorhabditinae</taxon>
        <taxon>Mesorhabditis</taxon>
    </lineage>
</organism>
<comment type="subcellular location">
    <subcellularLocation>
        <location evidence="1">Membrane</location>
        <topology evidence="1">Multi-pass membrane protein</topology>
    </subcellularLocation>
</comment>
<dbReference type="Proteomes" id="UP000887575">
    <property type="component" value="Unassembled WGS sequence"/>
</dbReference>
<dbReference type="PANTHER" id="PTHR47518">
    <property type="entry name" value="SERPENTINE RECEPTOR CLASS EPSILON-13-RELATED"/>
    <property type="match status" value="1"/>
</dbReference>
<keyword evidence="7" id="KW-1185">Reference proteome</keyword>
<reference evidence="8" key="1">
    <citation type="submission" date="2024-02" db="UniProtKB">
        <authorList>
            <consortium name="WormBaseParasite"/>
        </authorList>
    </citation>
    <scope>IDENTIFICATION</scope>
</reference>
<dbReference type="WBParaSite" id="MBELARI_LOCUS18298">
    <property type="protein sequence ID" value="MBELARI_LOCUS18298"/>
    <property type="gene ID" value="MBELARI_LOCUS18298"/>
</dbReference>
<evidence type="ECO:0000313" key="7">
    <source>
        <dbReference type="Proteomes" id="UP000887575"/>
    </source>
</evidence>
<keyword evidence="3 6" id="KW-0812">Transmembrane</keyword>
<proteinExistence type="inferred from homology"/>
<keyword evidence="4 6" id="KW-1133">Transmembrane helix</keyword>
<dbReference type="GO" id="GO:0007606">
    <property type="term" value="P:sensory perception of chemical stimulus"/>
    <property type="evidence" value="ECO:0007669"/>
    <property type="project" value="InterPro"/>
</dbReference>
<dbReference type="PANTHER" id="PTHR47518:SF9">
    <property type="entry name" value="SERPENTINE RECEPTOR, CLASS T"/>
    <property type="match status" value="1"/>
</dbReference>
<evidence type="ECO:0000313" key="8">
    <source>
        <dbReference type="WBParaSite" id="MBELARI_LOCUS18298"/>
    </source>
</evidence>
<protein>
    <submittedName>
        <fullName evidence="8">Uncharacterized protein</fullName>
    </submittedName>
</protein>
<feature type="transmembrane region" description="Helical" evidence="6">
    <location>
        <begin position="182"/>
        <end position="205"/>
    </location>
</feature>
<comment type="similarity">
    <text evidence="2">Belongs to the nematode receptor-like protein sre family.</text>
</comment>
<evidence type="ECO:0000256" key="5">
    <source>
        <dbReference type="ARBA" id="ARBA00023136"/>
    </source>
</evidence>
<feature type="transmembrane region" description="Helical" evidence="6">
    <location>
        <begin position="97"/>
        <end position="116"/>
    </location>
</feature>
<accession>A0AAF3EW04</accession>
<dbReference type="GO" id="GO:0016020">
    <property type="term" value="C:membrane"/>
    <property type="evidence" value="ECO:0007669"/>
    <property type="project" value="UniProtKB-SubCell"/>
</dbReference>
<evidence type="ECO:0000256" key="4">
    <source>
        <dbReference type="ARBA" id="ARBA00022989"/>
    </source>
</evidence>
<sequence length="272" mass="31793">MSNESIISSTILPLQNEGCYWETTFIFSPTLNIIADFSYNIISPLGLSIVIERIVATFFVEKYEQIKPYPALIITVCISFGFGGILIVVNLGDELSFVLFGLSVGDLFILCGLLYLNRFNIRRCNSNVLSRKYQLTENIRILRILIPLTLLDNCVTITDFITEQFFNVNYIFDPKQCHRKDYIILFIVLRPWSILFELLIPLTIICRHPVYRRTFLDMIYGQKRRKQSKIVDIVQKKIMKNVLGEKVMMGNDSQQVFHTMMKMWDMTEERIR</sequence>
<keyword evidence="5 6" id="KW-0472">Membrane</keyword>
<evidence type="ECO:0000256" key="6">
    <source>
        <dbReference type="SAM" id="Phobius"/>
    </source>
</evidence>
<evidence type="ECO:0000256" key="1">
    <source>
        <dbReference type="ARBA" id="ARBA00004141"/>
    </source>
</evidence>
<dbReference type="InterPro" id="IPR052854">
    <property type="entry name" value="Serpentine_rcpt_epsilon"/>
</dbReference>
<dbReference type="InterPro" id="IPR004151">
    <property type="entry name" value="7TM_GPCR_serpentine_rcpt_Sre"/>
</dbReference>
<feature type="transmembrane region" description="Helical" evidence="6">
    <location>
        <begin position="141"/>
        <end position="162"/>
    </location>
</feature>
<evidence type="ECO:0000256" key="2">
    <source>
        <dbReference type="ARBA" id="ARBA00006803"/>
    </source>
</evidence>